<keyword evidence="10" id="KW-1185">Reference proteome</keyword>
<evidence type="ECO:0000256" key="6">
    <source>
        <dbReference type="SAM" id="Phobius"/>
    </source>
</evidence>
<name>A0AAD9PZW0_ACRCE</name>
<dbReference type="Pfam" id="PF13927">
    <property type="entry name" value="Ig_3"/>
    <property type="match status" value="1"/>
</dbReference>
<sequence>MAASKLIQCLAIILTWHGKSQAQNFGIVEPFPDNLYPIEFQTAMVTCVAFDSAGLQTPEKILFVRKTQFAEYTELKSNDNLELTNRTELVVVGEGAGAKNVTKLFVTLRIRNVTLEDDSQYGALGRYECHAYAVNATVSQKHGFSVNVIRQFEIPKVSVSESRTVEHSSSVVIMCNLTEDTISRQRTPLKRISWYKNGELLQSVRNPDPQVPKDFLSPLDLQSVTVKDGGTYECLVEVLLRKVKNYNISKTTELLIAPWLPLPEEDAEFKKFKDETAQFICAAQGNPLEVEWKVRRKGEDTVQACINGSDGKYEVKRNGIYEPYYLVIRDLQYTDRGSYYCCLPSNCSDAVDDNCQRFVLRVRDPLGPLWPVIGILVEALLLFLIIFIAEKRKKNKEKGQTGVWNLVLALLMTETGLKCACAKLEKTRLLKL</sequence>
<dbReference type="InterPro" id="IPR013783">
    <property type="entry name" value="Ig-like_fold"/>
</dbReference>
<protein>
    <submittedName>
        <fullName evidence="9">Neuroplastin</fullName>
    </submittedName>
</protein>
<keyword evidence="2 6" id="KW-0472">Membrane</keyword>
<dbReference type="GO" id="GO:0016020">
    <property type="term" value="C:membrane"/>
    <property type="evidence" value="ECO:0007669"/>
    <property type="project" value="UniProtKB-SubCell"/>
</dbReference>
<organism evidence="9 10">
    <name type="scientific">Acropora cervicornis</name>
    <name type="common">Staghorn coral</name>
    <dbReference type="NCBI Taxonomy" id="6130"/>
    <lineage>
        <taxon>Eukaryota</taxon>
        <taxon>Metazoa</taxon>
        <taxon>Cnidaria</taxon>
        <taxon>Anthozoa</taxon>
        <taxon>Hexacorallia</taxon>
        <taxon>Scleractinia</taxon>
        <taxon>Astrocoeniina</taxon>
        <taxon>Acroporidae</taxon>
        <taxon>Acropora</taxon>
    </lineage>
</organism>
<dbReference type="InterPro" id="IPR003599">
    <property type="entry name" value="Ig_sub"/>
</dbReference>
<keyword evidence="3" id="KW-1015">Disulfide bond</keyword>
<gene>
    <name evidence="9" type="ORF">P5673_027127</name>
</gene>
<dbReference type="PROSITE" id="PS50835">
    <property type="entry name" value="IG_LIKE"/>
    <property type="match status" value="2"/>
</dbReference>
<dbReference type="PANTHER" id="PTHR11640">
    <property type="entry name" value="NEPHRIN"/>
    <property type="match status" value="1"/>
</dbReference>
<dbReference type="InterPro" id="IPR036179">
    <property type="entry name" value="Ig-like_dom_sf"/>
</dbReference>
<evidence type="ECO:0000259" key="8">
    <source>
        <dbReference type="PROSITE" id="PS50835"/>
    </source>
</evidence>
<dbReference type="CDD" id="cd00096">
    <property type="entry name" value="Ig"/>
    <property type="match status" value="1"/>
</dbReference>
<comment type="caution">
    <text evidence="9">The sequence shown here is derived from an EMBL/GenBank/DDBJ whole genome shotgun (WGS) entry which is preliminary data.</text>
</comment>
<evidence type="ECO:0000256" key="4">
    <source>
        <dbReference type="ARBA" id="ARBA00023180"/>
    </source>
</evidence>
<keyword evidence="6" id="KW-1133">Transmembrane helix</keyword>
<evidence type="ECO:0000256" key="2">
    <source>
        <dbReference type="ARBA" id="ARBA00023136"/>
    </source>
</evidence>
<dbReference type="SMART" id="SM00409">
    <property type="entry name" value="IG"/>
    <property type="match status" value="3"/>
</dbReference>
<evidence type="ECO:0000256" key="7">
    <source>
        <dbReference type="SAM" id="SignalP"/>
    </source>
</evidence>
<feature type="domain" description="Ig-like" evidence="8">
    <location>
        <begin position="155"/>
        <end position="244"/>
    </location>
</feature>
<evidence type="ECO:0000313" key="9">
    <source>
        <dbReference type="EMBL" id="KAK2551886.1"/>
    </source>
</evidence>
<evidence type="ECO:0000256" key="3">
    <source>
        <dbReference type="ARBA" id="ARBA00023157"/>
    </source>
</evidence>
<dbReference type="Gene3D" id="2.60.40.10">
    <property type="entry name" value="Immunoglobulins"/>
    <property type="match status" value="2"/>
</dbReference>
<evidence type="ECO:0000313" key="10">
    <source>
        <dbReference type="Proteomes" id="UP001249851"/>
    </source>
</evidence>
<evidence type="ECO:0000256" key="1">
    <source>
        <dbReference type="ARBA" id="ARBA00004479"/>
    </source>
</evidence>
<feature type="chain" id="PRO_5041920188" evidence="7">
    <location>
        <begin position="23"/>
        <end position="432"/>
    </location>
</feature>
<dbReference type="AlphaFoldDB" id="A0AAD9PZW0"/>
<keyword evidence="4" id="KW-0325">Glycoprotein</keyword>
<feature type="domain" description="Ig-like" evidence="8">
    <location>
        <begin position="258"/>
        <end position="341"/>
    </location>
</feature>
<comment type="subcellular location">
    <subcellularLocation>
        <location evidence="1">Membrane</location>
        <topology evidence="1">Single-pass type I membrane protein</topology>
    </subcellularLocation>
</comment>
<keyword evidence="5" id="KW-0393">Immunoglobulin domain</keyword>
<dbReference type="Pfam" id="PF07679">
    <property type="entry name" value="I-set"/>
    <property type="match status" value="1"/>
</dbReference>
<dbReference type="InterPro" id="IPR051275">
    <property type="entry name" value="Cell_adhesion_signaling"/>
</dbReference>
<reference evidence="9" key="1">
    <citation type="journal article" date="2023" name="G3 (Bethesda)">
        <title>Whole genome assembly and annotation of the endangered Caribbean coral Acropora cervicornis.</title>
        <authorList>
            <person name="Selwyn J.D."/>
            <person name="Vollmer S.V."/>
        </authorList>
    </citation>
    <scope>NUCLEOTIDE SEQUENCE</scope>
    <source>
        <strain evidence="9">K2</strain>
    </source>
</reference>
<accession>A0AAD9PZW0</accession>
<dbReference type="Proteomes" id="UP001249851">
    <property type="component" value="Unassembled WGS sequence"/>
</dbReference>
<feature type="transmembrane region" description="Helical" evidence="6">
    <location>
        <begin position="369"/>
        <end position="389"/>
    </location>
</feature>
<proteinExistence type="predicted"/>
<dbReference type="InterPro" id="IPR007110">
    <property type="entry name" value="Ig-like_dom"/>
</dbReference>
<reference evidence="9" key="2">
    <citation type="journal article" date="2023" name="Science">
        <title>Genomic signatures of disease resistance in endangered staghorn corals.</title>
        <authorList>
            <person name="Vollmer S.V."/>
            <person name="Selwyn J.D."/>
            <person name="Despard B.A."/>
            <person name="Roesel C.L."/>
        </authorList>
    </citation>
    <scope>NUCLEOTIDE SEQUENCE</scope>
    <source>
        <strain evidence="9">K2</strain>
    </source>
</reference>
<feature type="signal peptide" evidence="7">
    <location>
        <begin position="1"/>
        <end position="22"/>
    </location>
</feature>
<dbReference type="EMBL" id="JARQWQ010000092">
    <property type="protein sequence ID" value="KAK2551886.1"/>
    <property type="molecule type" value="Genomic_DNA"/>
</dbReference>
<evidence type="ECO:0000256" key="5">
    <source>
        <dbReference type="ARBA" id="ARBA00023319"/>
    </source>
</evidence>
<keyword evidence="6" id="KW-0812">Transmembrane</keyword>
<keyword evidence="7" id="KW-0732">Signal</keyword>
<dbReference type="SUPFAM" id="SSF48726">
    <property type="entry name" value="Immunoglobulin"/>
    <property type="match status" value="2"/>
</dbReference>
<dbReference type="InterPro" id="IPR013098">
    <property type="entry name" value="Ig_I-set"/>
</dbReference>